<organism evidence="4 5">
    <name type="scientific">Chanos chanos</name>
    <name type="common">Milkfish</name>
    <name type="synonym">Mugil chanos</name>
    <dbReference type="NCBI Taxonomy" id="29144"/>
    <lineage>
        <taxon>Eukaryota</taxon>
        <taxon>Metazoa</taxon>
        <taxon>Chordata</taxon>
        <taxon>Craniata</taxon>
        <taxon>Vertebrata</taxon>
        <taxon>Euteleostomi</taxon>
        <taxon>Actinopterygii</taxon>
        <taxon>Neopterygii</taxon>
        <taxon>Teleostei</taxon>
        <taxon>Ostariophysi</taxon>
        <taxon>Gonorynchiformes</taxon>
        <taxon>Chanidae</taxon>
        <taxon>Chanos</taxon>
    </lineage>
</organism>
<protein>
    <submittedName>
        <fullName evidence="5">Cingulin-like protein 1</fullName>
    </submittedName>
</protein>
<feature type="compositionally biased region" description="Polar residues" evidence="2">
    <location>
        <begin position="1"/>
        <end position="12"/>
    </location>
</feature>
<name>A0A6J2VG09_CHACN</name>
<dbReference type="Pfam" id="PF01576">
    <property type="entry name" value="Myosin_tail_1"/>
    <property type="match status" value="1"/>
</dbReference>
<keyword evidence="4" id="KW-1185">Reference proteome</keyword>
<dbReference type="InParanoid" id="A0A6J2VG09"/>
<dbReference type="Gene3D" id="6.10.250.2420">
    <property type="match status" value="1"/>
</dbReference>
<dbReference type="PANTHER" id="PTHR46349">
    <property type="entry name" value="CINGULIN-LIKE PROTEIN 1-RELATED"/>
    <property type="match status" value="1"/>
</dbReference>
<evidence type="ECO:0000313" key="4">
    <source>
        <dbReference type="Proteomes" id="UP000504632"/>
    </source>
</evidence>
<feature type="region of interest" description="Disordered" evidence="2">
    <location>
        <begin position="1"/>
        <end position="29"/>
    </location>
</feature>
<reference evidence="5" key="1">
    <citation type="submission" date="2025-08" db="UniProtKB">
        <authorList>
            <consortium name="RefSeq"/>
        </authorList>
    </citation>
    <scope>IDENTIFICATION</scope>
</reference>
<feature type="compositionally biased region" description="Polar residues" evidence="2">
    <location>
        <begin position="175"/>
        <end position="190"/>
    </location>
</feature>
<dbReference type="RefSeq" id="XP_030630763.1">
    <property type="nucleotide sequence ID" value="XM_030774903.1"/>
</dbReference>
<feature type="compositionally biased region" description="Basic and acidic residues" evidence="2">
    <location>
        <begin position="803"/>
        <end position="818"/>
    </location>
</feature>
<feature type="compositionally biased region" description="Acidic residues" evidence="2">
    <location>
        <begin position="1074"/>
        <end position="1085"/>
    </location>
</feature>
<dbReference type="GO" id="GO:0016459">
    <property type="term" value="C:myosin complex"/>
    <property type="evidence" value="ECO:0007669"/>
    <property type="project" value="InterPro"/>
</dbReference>
<feature type="compositionally biased region" description="Polar residues" evidence="2">
    <location>
        <begin position="297"/>
        <end position="314"/>
    </location>
</feature>
<dbReference type="Proteomes" id="UP000504632">
    <property type="component" value="Chromosome 5"/>
</dbReference>
<feature type="region of interest" description="Disordered" evidence="2">
    <location>
        <begin position="169"/>
        <end position="190"/>
    </location>
</feature>
<evidence type="ECO:0000256" key="1">
    <source>
        <dbReference type="ARBA" id="ARBA00023054"/>
    </source>
</evidence>
<dbReference type="AlphaFoldDB" id="A0A6J2VG09"/>
<evidence type="ECO:0000256" key="2">
    <source>
        <dbReference type="SAM" id="MobiDB-lite"/>
    </source>
</evidence>
<dbReference type="GeneID" id="115812424"/>
<feature type="region of interest" description="Disordered" evidence="2">
    <location>
        <begin position="209"/>
        <end position="346"/>
    </location>
</feature>
<evidence type="ECO:0000259" key="3">
    <source>
        <dbReference type="Pfam" id="PF01576"/>
    </source>
</evidence>
<proteinExistence type="predicted"/>
<evidence type="ECO:0000313" key="5">
    <source>
        <dbReference type="RefSeq" id="XP_030630763.1"/>
    </source>
</evidence>
<feature type="region of interest" description="Disordered" evidence="2">
    <location>
        <begin position="90"/>
        <end position="114"/>
    </location>
</feature>
<dbReference type="GO" id="GO:0005923">
    <property type="term" value="C:bicellular tight junction"/>
    <property type="evidence" value="ECO:0007669"/>
    <property type="project" value="TreeGrafter"/>
</dbReference>
<dbReference type="OrthoDB" id="6108017at2759"/>
<dbReference type="InterPro" id="IPR002928">
    <property type="entry name" value="Myosin_tail"/>
</dbReference>
<accession>A0A6J2VG09</accession>
<feature type="region of interest" description="Disordered" evidence="2">
    <location>
        <begin position="803"/>
        <end position="822"/>
    </location>
</feature>
<feature type="compositionally biased region" description="Polar residues" evidence="2">
    <location>
        <begin position="1046"/>
        <end position="1056"/>
    </location>
</feature>
<sequence>MESNRVTGSQDDCLQDCKTPGSHGEGTESFGVKIRVQGIDGRPYVVLNNQGKMSLPPGYPDVFYTDLQHSPNSHSGALSQNSLFMEHWSPRSMQLSSSPTERRRTMKNPSSPLLNYQRRPELLRPYDPVTNNLDVENYRSHDPRRLSPHSSPMSISPVTVKRARIPLPAVGNDRAPNQPQSPGYASETLPSQPSHIVCRMTVPYVNELSTNGPESLRGGASPRIGRVGHRLRMGPEQRRRSRSVDGPSSADHIRPGLSLGDLRGEAEGVVSAPSSPHIRAVAARQNRTDTIDGVETRSGTSIPQADAGSNSQRVGQAPQKTEKNTLSKSIQHTGVQSSSERDTQVTPDLLKGQRQLAEQPDEDTTKLVLFSYLKDGNTESDDITKRKVDLMFEKIHMLRSLAAENVEEFSDSANEVKELQEKRAALEAQVTELKQKLEEEMKRGQTMAEECEKKEAGMKRLQEELSTSEQEHVRLRQKLTDMEKELQTSLDQLLQAKRQREQYRADMRDLQSQLSDMHDELDNAKITDAGERDTILKDLVQLRQDFQELQQIQEEQEEMLYKRERELTALRGALEEEVTAHAKAVEDLREQHQREVEELRRVTEEAKEGIAVLSKEKAEVEAEKGACQAQVSELMRTKELLSNQIQTLEARITALNHIISDARTHENKLREKMEQLKEENQQLEEELAEVRQQEDDLCGANRAITRHLEDTQFELTKLNHEHRELKERLKEESRQIEELKRRKAELENERRLQDRVMEQLQEEMTEVVVESERATQRLQVQIDEVRDQSVRELAELRKQLQEKTEELERHRHASEAVQKELSSLDEELSRTKRELGEAQLKCKQLEKRVEELQEMNRATLEDKDRQIKLMEMRVGQLEQDLAEEHNSGDLLIQRMERGKEQVEQVRVELLQERAARQDLECERITLERQNKDLKSRVAHLEGSQKSSQDGLVSKLEGRIQELEERLLGEERDNNNLQQANRKLERKVKELMLQVDEEQLSLQNQRDQLTLRLKALKRQLDEAEEEIERLEHSKKKLQRELDEQQESNDQLQSQLSALRTDMRRKKKPPSLLRSEDDEEEGDISSS</sequence>
<dbReference type="GO" id="GO:0150105">
    <property type="term" value="P:protein localization to cell-cell junction"/>
    <property type="evidence" value="ECO:0007669"/>
    <property type="project" value="TreeGrafter"/>
</dbReference>
<dbReference type="PANTHER" id="PTHR46349:SF2">
    <property type="entry name" value="CINGULIN-LIKE PROTEIN 1"/>
    <property type="match status" value="1"/>
</dbReference>
<gene>
    <name evidence="5" type="primary">LOC115812424</name>
</gene>
<feature type="domain" description="Myosin tail" evidence="3">
    <location>
        <begin position="823"/>
        <end position="1059"/>
    </location>
</feature>
<feature type="region of interest" description="Disordered" evidence="2">
    <location>
        <begin position="1035"/>
        <end position="1085"/>
    </location>
</feature>
<keyword evidence="1" id="KW-0175">Coiled coil</keyword>
<feature type="compositionally biased region" description="Polar residues" evidence="2">
    <location>
        <begin position="326"/>
        <end position="338"/>
    </location>
</feature>